<proteinExistence type="predicted"/>
<dbReference type="Gene3D" id="2.40.50.140">
    <property type="entry name" value="Nucleic acid-binding proteins"/>
    <property type="match status" value="1"/>
</dbReference>
<feature type="region of interest" description="Disordered" evidence="3">
    <location>
        <begin position="82"/>
        <end position="116"/>
    </location>
</feature>
<dbReference type="InterPro" id="IPR000424">
    <property type="entry name" value="Primosome_PriB/ssb"/>
</dbReference>
<dbReference type="GO" id="GO:0003677">
    <property type="term" value="F:DNA binding"/>
    <property type="evidence" value="ECO:0007669"/>
    <property type="project" value="UniProtKB-KW"/>
</dbReference>
<evidence type="ECO:0000256" key="1">
    <source>
        <dbReference type="ARBA" id="ARBA00023125"/>
    </source>
</evidence>
<geneLocation type="plasmid" evidence="4 5">
    <name>unnamed1</name>
</geneLocation>
<feature type="compositionally biased region" description="Low complexity" evidence="3">
    <location>
        <begin position="89"/>
        <end position="109"/>
    </location>
</feature>
<dbReference type="Proteomes" id="UP000464597">
    <property type="component" value="Plasmid unnamed1"/>
</dbReference>
<accession>A0ABX6H5E2</accession>
<protein>
    <submittedName>
        <fullName evidence="4">Single-stranded DNA-binding protein</fullName>
    </submittedName>
</protein>
<dbReference type="EMBL" id="CP047181">
    <property type="protein sequence ID" value="QHC65011.1"/>
    <property type="molecule type" value="Genomic_DNA"/>
</dbReference>
<dbReference type="PROSITE" id="PS50935">
    <property type="entry name" value="SSB"/>
    <property type="match status" value="1"/>
</dbReference>
<evidence type="ECO:0000313" key="5">
    <source>
        <dbReference type="Proteomes" id="UP000464597"/>
    </source>
</evidence>
<keyword evidence="4" id="KW-0614">Plasmid</keyword>
<sequence>MTGDIPGDEFRAGYLAGFADRQAEVDRLENDADRLYRAAYGDERRIPGQYVTRAELEQRRALSEPPVEITRREALASWGIELPTEEPADTPAAEPATPSPSTAMGPTNRTSRRRQMSTRTITGNLATDPEAVQAGRVQIVKLRVIENTGEYRGGEWTPHEAPTTHFVEAKFELGEHVLASLQKGDAVIVVGYERTVSWGEGENRRTGRVLEADAIGPNLTRATAVVTTTTQRAPRRSAAPAAE</sequence>
<evidence type="ECO:0000256" key="2">
    <source>
        <dbReference type="PROSITE-ProRule" id="PRU00252"/>
    </source>
</evidence>
<evidence type="ECO:0000313" key="4">
    <source>
        <dbReference type="EMBL" id="QHC65011.1"/>
    </source>
</evidence>
<keyword evidence="1 2" id="KW-0238">DNA-binding</keyword>
<gene>
    <name evidence="4" type="ORF">GSU69_19370</name>
</gene>
<keyword evidence="5" id="KW-1185">Reference proteome</keyword>
<dbReference type="CDD" id="cd04496">
    <property type="entry name" value="SSB_OBF"/>
    <property type="match status" value="1"/>
</dbReference>
<reference evidence="5" key="1">
    <citation type="submission" date="2019-12" db="EMBL/GenBank/DDBJ databases">
        <title>Complete and draft genome sequences of new strains and members of some known species of the genus Rathayibacter isolated from plants.</title>
        <authorList>
            <person name="Tarlachkov S.V."/>
            <person name="Starodumova I.P."/>
            <person name="Dorofeeva L.V."/>
            <person name="Prisyazhnaya N.V."/>
            <person name="Leyn S."/>
            <person name="Zlamal J."/>
            <person name="Elan M."/>
            <person name="Osterman A.L."/>
            <person name="Nadler S."/>
            <person name="Subbotin S.A."/>
            <person name="Evtushenko L.I."/>
        </authorList>
    </citation>
    <scope>NUCLEOTIDE SEQUENCE [LARGE SCALE GENOMIC DNA]</scope>
    <source>
        <strain evidence="5">VKM Ac-2802</strain>
        <plasmid evidence="5">unnamed1</plasmid>
    </source>
</reference>
<evidence type="ECO:0000256" key="3">
    <source>
        <dbReference type="SAM" id="MobiDB-lite"/>
    </source>
</evidence>
<dbReference type="RefSeq" id="WP_159424191.1">
    <property type="nucleotide sequence ID" value="NZ_CP047181.1"/>
</dbReference>
<dbReference type="SUPFAM" id="SSF50249">
    <property type="entry name" value="Nucleic acid-binding proteins"/>
    <property type="match status" value="1"/>
</dbReference>
<dbReference type="InterPro" id="IPR012340">
    <property type="entry name" value="NA-bd_OB-fold"/>
</dbReference>
<organism evidence="4 5">
    <name type="scientific">Rathayibacter festucae</name>
    <dbReference type="NCBI Taxonomy" id="110937"/>
    <lineage>
        <taxon>Bacteria</taxon>
        <taxon>Bacillati</taxon>
        <taxon>Actinomycetota</taxon>
        <taxon>Actinomycetes</taxon>
        <taxon>Micrococcales</taxon>
        <taxon>Microbacteriaceae</taxon>
        <taxon>Rathayibacter</taxon>
    </lineage>
</organism>
<name>A0ABX6H5E2_9MICO</name>